<feature type="binding site" evidence="12">
    <location>
        <begin position="16"/>
        <end position="18"/>
    </location>
    <ligand>
        <name>substrate</name>
    </ligand>
</feature>
<evidence type="ECO:0000256" key="1">
    <source>
        <dbReference type="ARBA" id="ARBA00005380"/>
    </source>
</evidence>
<dbReference type="EMBL" id="JBHSEP010000001">
    <property type="protein sequence ID" value="MFC4596783.1"/>
    <property type="molecule type" value="Genomic_DNA"/>
</dbReference>
<evidence type="ECO:0000313" key="14">
    <source>
        <dbReference type="EMBL" id="MFC4596783.1"/>
    </source>
</evidence>
<dbReference type="EC" id="2.7.1.15" evidence="2 12"/>
<feature type="binding site" evidence="12">
    <location>
        <position position="143"/>
    </location>
    <ligand>
        <name>substrate</name>
    </ligand>
</feature>
<evidence type="ECO:0000256" key="7">
    <source>
        <dbReference type="ARBA" id="ARBA00022777"/>
    </source>
</evidence>
<dbReference type="CDD" id="cd01174">
    <property type="entry name" value="ribokinase"/>
    <property type="match status" value="1"/>
</dbReference>
<feature type="binding site" evidence="12">
    <location>
        <position position="295"/>
    </location>
    <ligand>
        <name>K(+)</name>
        <dbReference type="ChEBI" id="CHEBI:29103"/>
    </ligand>
</feature>
<evidence type="ECO:0000256" key="5">
    <source>
        <dbReference type="ARBA" id="ARBA00022723"/>
    </source>
</evidence>
<keyword evidence="15" id="KW-1185">Reference proteome</keyword>
<comment type="function">
    <text evidence="12">Catalyzes the phosphorylation of ribose at O-5 in a reaction requiring ATP and magnesium. The resulting D-ribose-5-phosphate can then be used either for sythesis of nucleotides, histidine, and tryptophan, or as a component of the pentose phosphate pathway.</text>
</comment>
<feature type="binding site" evidence="12">
    <location>
        <begin position="227"/>
        <end position="232"/>
    </location>
    <ligand>
        <name>ATP</name>
        <dbReference type="ChEBI" id="CHEBI:30616"/>
    </ligand>
</feature>
<evidence type="ECO:0000256" key="12">
    <source>
        <dbReference type="HAMAP-Rule" id="MF_01987"/>
    </source>
</evidence>
<feature type="binding site" evidence="12">
    <location>
        <position position="293"/>
    </location>
    <ligand>
        <name>K(+)</name>
        <dbReference type="ChEBI" id="CHEBI:29103"/>
    </ligand>
</feature>
<keyword evidence="5 12" id="KW-0479">Metal-binding</keyword>
<comment type="activity regulation">
    <text evidence="12">Activated by a monovalent cation that binds near, but not in, the active site. The most likely occupant of the site in vivo is potassium. Ion binding induces a conformational change that may alter substrate affinity.</text>
</comment>
<dbReference type="PANTHER" id="PTHR10584:SF166">
    <property type="entry name" value="RIBOKINASE"/>
    <property type="match status" value="1"/>
</dbReference>
<feature type="domain" description="Carbohydrate kinase PfkB" evidence="13">
    <location>
        <begin position="8"/>
        <end position="302"/>
    </location>
</feature>
<name>A0ABV9F6S4_9BACL</name>
<gene>
    <name evidence="12 14" type="primary">rbsK</name>
    <name evidence="14" type="ORF">ACFO3S_00910</name>
</gene>
<comment type="cofactor">
    <cofactor evidence="12">
        <name>Mg(2+)</name>
        <dbReference type="ChEBI" id="CHEBI:18420"/>
    </cofactor>
    <text evidence="12">Requires a divalent cation, most likely magnesium in vivo, as an electrophilic catalyst to aid phosphoryl group transfer. It is the chelate of the metal and the nucleotide that is the actual substrate.</text>
</comment>
<keyword evidence="4 12" id="KW-0808">Transferase</keyword>
<dbReference type="NCBIfam" id="TIGR02152">
    <property type="entry name" value="D_ribokin_bact"/>
    <property type="match status" value="1"/>
</dbReference>
<feature type="binding site" evidence="12">
    <location>
        <begin position="44"/>
        <end position="48"/>
    </location>
    <ligand>
        <name>substrate</name>
    </ligand>
</feature>
<feature type="binding site" evidence="12">
    <location>
        <position position="254"/>
    </location>
    <ligand>
        <name>K(+)</name>
        <dbReference type="ChEBI" id="CHEBI:29103"/>
    </ligand>
</feature>
<feature type="binding site" evidence="12">
    <location>
        <position position="260"/>
    </location>
    <ligand>
        <name>substrate</name>
    </ligand>
</feature>
<evidence type="ECO:0000256" key="2">
    <source>
        <dbReference type="ARBA" id="ARBA00012035"/>
    </source>
</evidence>
<organism evidence="14 15">
    <name type="scientific">Cohnella hongkongensis</name>
    <dbReference type="NCBI Taxonomy" id="178337"/>
    <lineage>
        <taxon>Bacteria</taxon>
        <taxon>Bacillati</taxon>
        <taxon>Bacillota</taxon>
        <taxon>Bacilli</taxon>
        <taxon>Bacillales</taxon>
        <taxon>Paenibacillaceae</taxon>
        <taxon>Cohnella</taxon>
    </lineage>
</organism>
<comment type="similarity">
    <text evidence="1">Belongs to the carbohydrate kinase pfkB family.</text>
</comment>
<comment type="catalytic activity">
    <reaction evidence="12">
        <text>D-ribose + ATP = D-ribose 5-phosphate + ADP + H(+)</text>
        <dbReference type="Rhea" id="RHEA:13697"/>
        <dbReference type="ChEBI" id="CHEBI:15378"/>
        <dbReference type="ChEBI" id="CHEBI:30616"/>
        <dbReference type="ChEBI" id="CHEBI:47013"/>
        <dbReference type="ChEBI" id="CHEBI:78346"/>
        <dbReference type="ChEBI" id="CHEBI:456216"/>
        <dbReference type="EC" id="2.7.1.15"/>
    </reaction>
</comment>
<dbReference type="GO" id="GO:0004747">
    <property type="term" value="F:ribokinase activity"/>
    <property type="evidence" value="ECO:0007669"/>
    <property type="project" value="UniProtKB-EC"/>
</dbReference>
<dbReference type="Gene3D" id="3.40.1190.20">
    <property type="match status" value="1"/>
</dbReference>
<comment type="similarity">
    <text evidence="12">Belongs to the carbohydrate kinase PfkB family. Ribokinase subfamily.</text>
</comment>
<protein>
    <recommendedName>
        <fullName evidence="3 12">Ribokinase</fullName>
        <shortName evidence="12">RK</shortName>
        <ecNumber evidence="2 12">2.7.1.15</ecNumber>
    </recommendedName>
</protein>
<dbReference type="Pfam" id="PF00294">
    <property type="entry name" value="PfkB"/>
    <property type="match status" value="1"/>
</dbReference>
<feature type="binding site" evidence="12">
    <location>
        <position position="290"/>
    </location>
    <ligand>
        <name>K(+)</name>
        <dbReference type="ChEBI" id="CHEBI:29103"/>
    </ligand>
</feature>
<dbReference type="PROSITE" id="PS00584">
    <property type="entry name" value="PFKB_KINASES_2"/>
    <property type="match status" value="1"/>
</dbReference>
<dbReference type="PANTHER" id="PTHR10584">
    <property type="entry name" value="SUGAR KINASE"/>
    <property type="match status" value="1"/>
</dbReference>
<dbReference type="HAMAP" id="MF_01987">
    <property type="entry name" value="Ribokinase"/>
    <property type="match status" value="1"/>
</dbReference>
<dbReference type="InterPro" id="IPR002173">
    <property type="entry name" value="Carboh/pur_kinase_PfkB_CS"/>
</dbReference>
<evidence type="ECO:0000256" key="4">
    <source>
        <dbReference type="ARBA" id="ARBA00022679"/>
    </source>
</evidence>
<dbReference type="SUPFAM" id="SSF53613">
    <property type="entry name" value="Ribokinase-like"/>
    <property type="match status" value="1"/>
</dbReference>
<dbReference type="InterPro" id="IPR011877">
    <property type="entry name" value="Ribokinase"/>
</dbReference>
<dbReference type="Proteomes" id="UP001596028">
    <property type="component" value="Unassembled WGS sequence"/>
</dbReference>
<sequence length="315" mass="33666">MAETPIPRIVVVGSVNMDLVVEIGEVPEQGQTRTGKSFKLLPGGKGANQAVAAARLHSQTIFIGAVGSDRFGEQLLSAMQTENIHCSVTVMPEESTGVASIWVYDTDNRIVVVPGANGKLAWQDIHRSRHLIDGADVVLLQLEISPAAVQETIRYAYESGKKVVLNPAPAHKLPEELYPMLYAMTPNRDELAVLAESPELLGGFKPGLLDEAMDKLLSKGLNAVVVTLGSEGAAYKDARGLRFHVPGKKVQALDTTGAGDCFNAAFSVSIARGDGAKKAVEFAVAASALAVTRFGAQNGMPQEEEIVRFMEEMRV</sequence>
<keyword evidence="12" id="KW-0963">Cytoplasm</keyword>
<dbReference type="InterPro" id="IPR011611">
    <property type="entry name" value="PfkB_dom"/>
</dbReference>
<keyword evidence="11 12" id="KW-0119">Carbohydrate metabolism</keyword>
<comment type="subunit">
    <text evidence="12">Homodimer.</text>
</comment>
<dbReference type="InterPro" id="IPR002139">
    <property type="entry name" value="Ribo/fructo_kinase"/>
</dbReference>
<keyword evidence="7 12" id="KW-0418">Kinase</keyword>
<evidence type="ECO:0000256" key="3">
    <source>
        <dbReference type="ARBA" id="ARBA00016943"/>
    </source>
</evidence>
<comment type="caution">
    <text evidence="12">Lacks conserved residue(s) required for the propagation of feature annotation.</text>
</comment>
<feature type="binding site" evidence="12">
    <location>
        <begin position="259"/>
        <end position="260"/>
    </location>
    <ligand>
        <name>ATP</name>
        <dbReference type="ChEBI" id="CHEBI:30616"/>
    </ligand>
</feature>
<comment type="caution">
    <text evidence="14">The sequence shown here is derived from an EMBL/GenBank/DDBJ whole genome shotgun (WGS) entry which is preliminary data.</text>
</comment>
<evidence type="ECO:0000259" key="13">
    <source>
        <dbReference type="Pfam" id="PF00294"/>
    </source>
</evidence>
<comment type="subcellular location">
    <subcellularLocation>
        <location evidence="12">Cytoplasm</location>
    </subcellularLocation>
</comment>
<comment type="pathway">
    <text evidence="12">Carbohydrate metabolism; D-ribose degradation; D-ribose 5-phosphate from beta-D-ribopyranose: step 2/2.</text>
</comment>
<feature type="binding site" evidence="12">
    <location>
        <position position="187"/>
    </location>
    <ligand>
        <name>ATP</name>
        <dbReference type="ChEBI" id="CHEBI:30616"/>
    </ligand>
</feature>
<dbReference type="InterPro" id="IPR029056">
    <property type="entry name" value="Ribokinase-like"/>
</dbReference>
<keyword evidence="9 12" id="KW-0460">Magnesium</keyword>
<reference evidence="15" key="1">
    <citation type="journal article" date="2019" name="Int. J. Syst. Evol. Microbiol.">
        <title>The Global Catalogue of Microorganisms (GCM) 10K type strain sequencing project: providing services to taxonomists for standard genome sequencing and annotation.</title>
        <authorList>
            <consortium name="The Broad Institute Genomics Platform"/>
            <consortium name="The Broad Institute Genome Sequencing Center for Infectious Disease"/>
            <person name="Wu L."/>
            <person name="Ma J."/>
        </authorList>
    </citation>
    <scope>NUCLEOTIDE SEQUENCE [LARGE SCALE GENOMIC DNA]</scope>
    <source>
        <strain evidence="15">CCUG 49571</strain>
    </source>
</reference>
<keyword evidence="6 12" id="KW-0547">Nucleotide-binding</keyword>
<keyword evidence="10 12" id="KW-0630">Potassium</keyword>
<keyword evidence="8 12" id="KW-0067">ATP-binding</keyword>
<feature type="active site" description="Proton acceptor" evidence="12">
    <location>
        <position position="260"/>
    </location>
</feature>
<proteinExistence type="inferred from homology"/>
<dbReference type="PRINTS" id="PR00990">
    <property type="entry name" value="RIBOKINASE"/>
</dbReference>
<accession>A0ABV9F6S4</accession>
<evidence type="ECO:0000313" key="15">
    <source>
        <dbReference type="Proteomes" id="UP001596028"/>
    </source>
</evidence>
<evidence type="ECO:0000256" key="6">
    <source>
        <dbReference type="ARBA" id="ARBA00022741"/>
    </source>
</evidence>
<evidence type="ECO:0000256" key="11">
    <source>
        <dbReference type="ARBA" id="ARBA00023277"/>
    </source>
</evidence>
<evidence type="ECO:0000256" key="8">
    <source>
        <dbReference type="ARBA" id="ARBA00022840"/>
    </source>
</evidence>
<evidence type="ECO:0000256" key="9">
    <source>
        <dbReference type="ARBA" id="ARBA00022842"/>
    </source>
</evidence>
<evidence type="ECO:0000256" key="10">
    <source>
        <dbReference type="ARBA" id="ARBA00022958"/>
    </source>
</evidence>
<dbReference type="RefSeq" id="WP_378091267.1">
    <property type="nucleotide sequence ID" value="NZ_JBHSEP010000001.1"/>
</dbReference>
<feature type="binding site" evidence="12">
    <location>
        <position position="256"/>
    </location>
    <ligand>
        <name>K(+)</name>
        <dbReference type="ChEBI" id="CHEBI:29103"/>
    </ligand>
</feature>